<gene>
    <name evidence="2" type="ORF">ANTHELSMS3_03903</name>
</gene>
<dbReference type="Pfam" id="PF06568">
    <property type="entry name" value="YjiS-like"/>
    <property type="match status" value="1"/>
</dbReference>
<accession>A0A222E8H2</accession>
<dbReference type="EMBL" id="CP022540">
    <property type="protein sequence ID" value="ASP22519.1"/>
    <property type="molecule type" value="Genomic_DNA"/>
</dbReference>
<keyword evidence="3" id="KW-1185">Reference proteome</keyword>
<feature type="domain" description="YjiS-like" evidence="1">
    <location>
        <begin position="33"/>
        <end position="70"/>
    </location>
</feature>
<evidence type="ECO:0000313" key="2">
    <source>
        <dbReference type="EMBL" id="ASP22519.1"/>
    </source>
</evidence>
<evidence type="ECO:0000259" key="1">
    <source>
        <dbReference type="Pfam" id="PF06568"/>
    </source>
</evidence>
<organism evidence="2 3">
    <name type="scientific">Antarctobacter heliothermus</name>
    <dbReference type="NCBI Taxonomy" id="74033"/>
    <lineage>
        <taxon>Bacteria</taxon>
        <taxon>Pseudomonadati</taxon>
        <taxon>Pseudomonadota</taxon>
        <taxon>Alphaproteobacteria</taxon>
        <taxon>Rhodobacterales</taxon>
        <taxon>Roseobacteraceae</taxon>
        <taxon>Antarctobacter</taxon>
    </lineage>
</organism>
<protein>
    <recommendedName>
        <fullName evidence="1">YjiS-like domain-containing protein</fullName>
    </recommendedName>
</protein>
<name>A0A222E8H2_9RHOB</name>
<dbReference type="Proteomes" id="UP000203589">
    <property type="component" value="Chromosome"/>
</dbReference>
<dbReference type="InterPro" id="IPR009506">
    <property type="entry name" value="YjiS-like"/>
</dbReference>
<evidence type="ECO:0000313" key="3">
    <source>
        <dbReference type="Proteomes" id="UP000203589"/>
    </source>
</evidence>
<proteinExistence type="predicted"/>
<dbReference type="AlphaFoldDB" id="A0A222E8H2"/>
<reference evidence="2 3" key="1">
    <citation type="submission" date="2017-07" db="EMBL/GenBank/DDBJ databases">
        <title>Genome Sequence of Antarctobacter heliothermus Strain SMS3 Isolated from a culture of the Diatom Skeletonema marinoi.</title>
        <authorList>
            <person name="Topel M."/>
            <person name="Pinder M.I.M."/>
            <person name="Johansson O.N."/>
            <person name="Kourtchenko O."/>
            <person name="Godhe A."/>
            <person name="Clarke A.K."/>
        </authorList>
    </citation>
    <scope>NUCLEOTIDE SEQUENCE [LARGE SCALE GENOMIC DNA]</scope>
    <source>
        <strain evidence="2 3">SMS3</strain>
    </source>
</reference>
<dbReference type="KEGG" id="aht:ANTHELSMS3_03903"/>
<sequence>MHPYLVPRNYLASTHPGARASCKRTKDGGGIRKWLRAAYRNWQRNKLIAAFQSLDDTILRDIGMSRGEIHSIVDGFDENEMSMAPIKATDDARKW</sequence>